<dbReference type="InterPro" id="IPR050351">
    <property type="entry name" value="BphY/WalK/GraS-like"/>
</dbReference>
<reference evidence="9 10" key="1">
    <citation type="submission" date="2015-09" db="EMBL/GenBank/DDBJ databases">
        <title>Genome sequence of Oxobacter pfennigii DSM 3222.</title>
        <authorList>
            <person name="Poehlein A."/>
            <person name="Bengelsdorf F.R."/>
            <person name="Schiel-Bengelsdorf B."/>
            <person name="Duerre P."/>
            <person name="Daniel R."/>
        </authorList>
    </citation>
    <scope>NUCLEOTIDE SEQUENCE [LARGE SCALE GENOMIC DNA]</scope>
    <source>
        <strain evidence="9 10">DSM 3222</strain>
    </source>
</reference>
<keyword evidence="10" id="KW-1185">Reference proteome</keyword>
<comment type="caution">
    <text evidence="9">The sequence shown here is derived from an EMBL/GenBank/DDBJ whole genome shotgun (WGS) entry which is preliminary data.</text>
</comment>
<organism evidence="9 10">
    <name type="scientific">Oxobacter pfennigii</name>
    <dbReference type="NCBI Taxonomy" id="36849"/>
    <lineage>
        <taxon>Bacteria</taxon>
        <taxon>Bacillati</taxon>
        <taxon>Bacillota</taxon>
        <taxon>Clostridia</taxon>
        <taxon>Eubacteriales</taxon>
        <taxon>Clostridiaceae</taxon>
        <taxon>Oxobacter</taxon>
    </lineage>
</organism>
<sequence length="180" mass="19943">MKIGTDRMAKLINDLLSLARMENANVQVIKSPFNISEVIGEVILSMEALAKERGLSFSQSIEPGIIINSEMEIVKKIFMILFDNAIKYSDANGKISVSLRRDKHRVLCSVQNRGKTIAEEDLPKIFDRFYRADPSRTAENGGYGLGLAIAKASIERLGGNIYVENTPRGLTTFTFILGDS</sequence>
<dbReference type="SUPFAM" id="SSF55874">
    <property type="entry name" value="ATPase domain of HSP90 chaperone/DNA topoisomerase II/histidine kinase"/>
    <property type="match status" value="1"/>
</dbReference>
<keyword evidence="5 9" id="KW-0808">Transferase</keyword>
<feature type="domain" description="Histidine kinase" evidence="8">
    <location>
        <begin position="1"/>
        <end position="180"/>
    </location>
</feature>
<dbReference type="InterPro" id="IPR005467">
    <property type="entry name" value="His_kinase_dom"/>
</dbReference>
<dbReference type="STRING" id="36849.OXPF_25480"/>
<evidence type="ECO:0000259" key="8">
    <source>
        <dbReference type="PROSITE" id="PS50109"/>
    </source>
</evidence>
<keyword evidence="4" id="KW-0597">Phosphoprotein</keyword>
<evidence type="ECO:0000256" key="6">
    <source>
        <dbReference type="ARBA" id="ARBA00022777"/>
    </source>
</evidence>
<dbReference type="AlphaFoldDB" id="A0A0P8WP78"/>
<evidence type="ECO:0000313" key="10">
    <source>
        <dbReference type="Proteomes" id="UP000050326"/>
    </source>
</evidence>
<evidence type="ECO:0000256" key="3">
    <source>
        <dbReference type="ARBA" id="ARBA00012438"/>
    </source>
</evidence>
<dbReference type="InterPro" id="IPR003594">
    <property type="entry name" value="HATPase_dom"/>
</dbReference>
<evidence type="ECO:0000256" key="1">
    <source>
        <dbReference type="ARBA" id="ARBA00000085"/>
    </source>
</evidence>
<dbReference type="FunFam" id="3.30.565.10:FF:000006">
    <property type="entry name" value="Sensor histidine kinase WalK"/>
    <property type="match status" value="1"/>
</dbReference>
<dbReference type="PATRIC" id="fig|36849.3.peg.2690"/>
<keyword evidence="7" id="KW-0902">Two-component regulatory system</keyword>
<comment type="subcellular location">
    <subcellularLocation>
        <location evidence="2">Membrane</location>
    </subcellularLocation>
</comment>
<dbReference type="GO" id="GO:0004721">
    <property type="term" value="F:phosphoprotein phosphatase activity"/>
    <property type="evidence" value="ECO:0007669"/>
    <property type="project" value="TreeGrafter"/>
</dbReference>
<comment type="catalytic activity">
    <reaction evidence="1">
        <text>ATP + protein L-histidine = ADP + protein N-phospho-L-histidine.</text>
        <dbReference type="EC" id="2.7.13.3"/>
    </reaction>
</comment>
<dbReference type="Pfam" id="PF02518">
    <property type="entry name" value="HATPase_c"/>
    <property type="match status" value="1"/>
</dbReference>
<dbReference type="GO" id="GO:0005886">
    <property type="term" value="C:plasma membrane"/>
    <property type="evidence" value="ECO:0007669"/>
    <property type="project" value="TreeGrafter"/>
</dbReference>
<dbReference type="EC" id="2.7.13.3" evidence="3"/>
<dbReference type="InterPro" id="IPR036890">
    <property type="entry name" value="HATPase_C_sf"/>
</dbReference>
<dbReference type="PANTHER" id="PTHR45453:SF1">
    <property type="entry name" value="PHOSPHATE REGULON SENSOR PROTEIN PHOR"/>
    <property type="match status" value="1"/>
</dbReference>
<dbReference type="InterPro" id="IPR004358">
    <property type="entry name" value="Sig_transdc_His_kin-like_C"/>
</dbReference>
<dbReference type="PRINTS" id="PR00344">
    <property type="entry name" value="BCTRLSENSOR"/>
</dbReference>
<evidence type="ECO:0000256" key="7">
    <source>
        <dbReference type="ARBA" id="ARBA00023012"/>
    </source>
</evidence>
<dbReference type="Gene3D" id="3.30.565.10">
    <property type="entry name" value="Histidine kinase-like ATPase, C-terminal domain"/>
    <property type="match status" value="1"/>
</dbReference>
<evidence type="ECO:0000313" key="9">
    <source>
        <dbReference type="EMBL" id="KPU44378.1"/>
    </source>
</evidence>
<dbReference type="PANTHER" id="PTHR45453">
    <property type="entry name" value="PHOSPHATE REGULON SENSOR PROTEIN PHOR"/>
    <property type="match status" value="1"/>
</dbReference>
<dbReference type="GO" id="GO:0016036">
    <property type="term" value="P:cellular response to phosphate starvation"/>
    <property type="evidence" value="ECO:0007669"/>
    <property type="project" value="TreeGrafter"/>
</dbReference>
<gene>
    <name evidence="9" type="primary">cusS</name>
    <name evidence="9" type="ORF">OXPF_25480</name>
</gene>
<evidence type="ECO:0000256" key="5">
    <source>
        <dbReference type="ARBA" id="ARBA00022679"/>
    </source>
</evidence>
<dbReference type="PROSITE" id="PS50109">
    <property type="entry name" value="HIS_KIN"/>
    <property type="match status" value="1"/>
</dbReference>
<proteinExistence type="predicted"/>
<keyword evidence="6 9" id="KW-0418">Kinase</keyword>
<dbReference type="RefSeq" id="WP_242854402.1">
    <property type="nucleotide sequence ID" value="NZ_LKET01000032.1"/>
</dbReference>
<dbReference type="EMBL" id="LKET01000032">
    <property type="protein sequence ID" value="KPU44378.1"/>
    <property type="molecule type" value="Genomic_DNA"/>
</dbReference>
<evidence type="ECO:0000256" key="2">
    <source>
        <dbReference type="ARBA" id="ARBA00004370"/>
    </source>
</evidence>
<protein>
    <recommendedName>
        <fullName evidence="3">histidine kinase</fullName>
        <ecNumber evidence="3">2.7.13.3</ecNumber>
    </recommendedName>
</protein>
<evidence type="ECO:0000256" key="4">
    <source>
        <dbReference type="ARBA" id="ARBA00022553"/>
    </source>
</evidence>
<dbReference type="SMART" id="SM00387">
    <property type="entry name" value="HATPase_c"/>
    <property type="match status" value="1"/>
</dbReference>
<name>A0A0P8WP78_9CLOT</name>
<dbReference type="GO" id="GO:0000155">
    <property type="term" value="F:phosphorelay sensor kinase activity"/>
    <property type="evidence" value="ECO:0007669"/>
    <property type="project" value="TreeGrafter"/>
</dbReference>
<accession>A0A0P8WP78</accession>
<dbReference type="Proteomes" id="UP000050326">
    <property type="component" value="Unassembled WGS sequence"/>
</dbReference>